<name>A0A8C2V9W4_CHILA</name>
<dbReference type="GO" id="GO:0051301">
    <property type="term" value="P:cell division"/>
    <property type="evidence" value="ECO:0007669"/>
    <property type="project" value="UniProtKB-KW"/>
</dbReference>
<feature type="region of interest" description="Disordered" evidence="6">
    <location>
        <begin position="46"/>
        <end position="110"/>
    </location>
</feature>
<dbReference type="GO" id="GO:0005680">
    <property type="term" value="C:anaphase-promoting complex"/>
    <property type="evidence" value="ECO:0007669"/>
    <property type="project" value="InterPro"/>
</dbReference>
<evidence type="ECO:0000256" key="5">
    <source>
        <dbReference type="ARBA" id="ARBA00023306"/>
    </source>
</evidence>
<keyword evidence="3" id="KW-0132">Cell division</keyword>
<comment type="pathway">
    <text evidence="1">Protein modification; protein ubiquitination.</text>
</comment>
<evidence type="ECO:0000256" key="1">
    <source>
        <dbReference type="ARBA" id="ARBA00004906"/>
    </source>
</evidence>
<evidence type="ECO:0000313" key="8">
    <source>
        <dbReference type="Proteomes" id="UP000694398"/>
    </source>
</evidence>
<evidence type="ECO:0000256" key="3">
    <source>
        <dbReference type="ARBA" id="ARBA00022618"/>
    </source>
</evidence>
<dbReference type="GO" id="GO:0090266">
    <property type="term" value="P:regulation of mitotic cell cycle spindle assembly checkpoint"/>
    <property type="evidence" value="ECO:0007669"/>
    <property type="project" value="InterPro"/>
</dbReference>
<evidence type="ECO:0000256" key="6">
    <source>
        <dbReference type="SAM" id="MobiDB-lite"/>
    </source>
</evidence>
<dbReference type="PANTHER" id="PTHR22526">
    <property type="entry name" value="ANAPHASE PROMOTING COMPLEX C SUBUNIT 15, PSEUDOGENE-RELATED"/>
    <property type="match status" value="1"/>
</dbReference>
<dbReference type="Pfam" id="PF15243">
    <property type="entry name" value="ANAPC15"/>
    <property type="match status" value="1"/>
</dbReference>
<proteinExistence type="inferred from homology"/>
<comment type="similarity">
    <text evidence="2">Belongs to the APC15 family.</text>
</comment>
<keyword evidence="4" id="KW-0498">Mitosis</keyword>
<evidence type="ECO:0000256" key="2">
    <source>
        <dbReference type="ARBA" id="ARBA00009618"/>
    </source>
</evidence>
<evidence type="ECO:0008006" key="9">
    <source>
        <dbReference type="Google" id="ProtNLM"/>
    </source>
</evidence>
<protein>
    <recommendedName>
        <fullName evidence="9">Anaphase promoting complex subunit 15</fullName>
    </recommendedName>
</protein>
<dbReference type="AlphaFoldDB" id="A0A8C2V9W4"/>
<evidence type="ECO:0000256" key="4">
    <source>
        <dbReference type="ARBA" id="ARBA00022776"/>
    </source>
</evidence>
<dbReference type="Proteomes" id="UP000694398">
    <property type="component" value="Unassembled WGS sequence"/>
</dbReference>
<feature type="compositionally biased region" description="Acidic residues" evidence="6">
    <location>
        <begin position="59"/>
        <end position="85"/>
    </location>
</feature>
<organism evidence="7 8">
    <name type="scientific">Chinchilla lanigera</name>
    <name type="common">Long-tailed chinchilla</name>
    <name type="synonym">Chinchilla villidera</name>
    <dbReference type="NCBI Taxonomy" id="34839"/>
    <lineage>
        <taxon>Eukaryota</taxon>
        <taxon>Metazoa</taxon>
        <taxon>Chordata</taxon>
        <taxon>Craniata</taxon>
        <taxon>Vertebrata</taxon>
        <taxon>Euteleostomi</taxon>
        <taxon>Mammalia</taxon>
        <taxon>Eutheria</taxon>
        <taxon>Euarchontoglires</taxon>
        <taxon>Glires</taxon>
        <taxon>Rodentia</taxon>
        <taxon>Hystricomorpha</taxon>
        <taxon>Chinchillidae</taxon>
        <taxon>Chinchilla</taxon>
    </lineage>
</organism>
<keyword evidence="5" id="KW-0131">Cell cycle</keyword>
<keyword evidence="8" id="KW-1185">Reference proteome</keyword>
<dbReference type="Ensembl" id="ENSCLAT00000009975.1">
    <property type="protein sequence ID" value="ENSCLAP00000009846.1"/>
    <property type="gene ID" value="ENSCLAG00000006821.1"/>
</dbReference>
<sequence>VEPGLKPSLGAMSTLLPSLLPFNLDHPCQQEQQYQAWLQRIAEKDNNLVPIGKPVSEHYDEEEEEDEDDEEDSEEESEDDENMQDMDDRNDYNESLSDGEVKEGGGMLGI</sequence>
<dbReference type="GeneTree" id="ENSGT00390000000938"/>
<reference evidence="7" key="1">
    <citation type="submission" date="2025-08" db="UniProtKB">
        <authorList>
            <consortium name="Ensembl"/>
        </authorList>
    </citation>
    <scope>IDENTIFICATION</scope>
</reference>
<evidence type="ECO:0000313" key="7">
    <source>
        <dbReference type="Ensembl" id="ENSCLAP00000009846.1"/>
    </source>
</evidence>
<dbReference type="PANTHER" id="PTHR22526:SF2">
    <property type="entry name" value="ANAPHASE PROMOTING COMPLEX C SUBUNIT 15, PSEUDOGENE-RELATED"/>
    <property type="match status" value="1"/>
</dbReference>
<accession>A0A8C2V9W4</accession>
<dbReference type="InterPro" id="IPR026182">
    <property type="entry name" value="ANAPC15"/>
</dbReference>
<reference evidence="7" key="2">
    <citation type="submission" date="2025-09" db="UniProtKB">
        <authorList>
            <consortium name="Ensembl"/>
        </authorList>
    </citation>
    <scope>IDENTIFICATION</scope>
</reference>
<dbReference type="OMA" id="RNDYNES"/>